<dbReference type="EMBL" id="JMKJ01000140">
    <property type="protein sequence ID" value="KGG52014.1"/>
    <property type="molecule type" value="Genomic_DNA"/>
</dbReference>
<dbReference type="GeneID" id="25259099"/>
<dbReference type="HOGENOM" id="CLU_466600_0_0_1"/>
<evidence type="ECO:0000313" key="1">
    <source>
        <dbReference type="EMBL" id="KGG52014.1"/>
    </source>
</evidence>
<name>A0A098VT77_9MICR</name>
<dbReference type="OrthoDB" id="10039566at2759"/>
<evidence type="ECO:0000313" key="2">
    <source>
        <dbReference type="Proteomes" id="UP000029725"/>
    </source>
</evidence>
<accession>A0A098VT77</accession>
<dbReference type="VEuPathDB" id="MicrosporidiaDB:DI09_226p10"/>
<dbReference type="PANTHER" id="PTHR35895:SF1">
    <property type="entry name" value="LIPID-BINDING SERUM GLYCOPROTEIN C-TERMINAL DOMAIN-CONTAINING PROTEIN"/>
    <property type="match status" value="1"/>
</dbReference>
<sequence>GHLYKTFPINLDKVLFIEGLNGFSDQQILFFDLPSESADGVVVNVKTRLINSSPIVMSAGTAGFKMYYKDVLIGKVTLPNLNLVRGENEWFISGYLFELAPNEMEIVNGFFNDFIKGKDSSVKVVGDYLYSSLDNHTEISWLRNCFNNLAMSLKMPGIKDYSPITSISIVQMFIDFSSPISAENNNFAFPIVVDVGAKYSLPFGFPLKITELSQEIKLLDPKSLSAIALTEFPLSPVLCDQLVREVNGKMVGTIKVPNSSLALMSSFLESIIAGPRFSMLLDGQADSVIKSGLGVMLLKNLTISQNLEMVGMNSLSNPPPAIKSVKVLKANPEDGMFQEIQLELTNPSPVGSNLGQVEFDLYYNNTFIGISVVNPLILFPGVNNFKAHCLLTLPPNTPLLEEFLSHYMLGKKIDIQMRGSETSSALSLLSKPFSNLVISTKIDGINIPLVEYIKISRSLTGNLFVKFRMVNPMDVPVTITGFLDFSVYFGEASNSFDPAARINSFNVPVLENPIVVPPRSSLMLSHWIPLDQKASFALEAQLFMEIANQLYFLTTSKGYIMLLLDEFPVKLYYEQKHIKVYFGIL</sequence>
<organism evidence="1 2">
    <name type="scientific">Mitosporidium daphniae</name>
    <dbReference type="NCBI Taxonomy" id="1485682"/>
    <lineage>
        <taxon>Eukaryota</taxon>
        <taxon>Fungi</taxon>
        <taxon>Fungi incertae sedis</taxon>
        <taxon>Microsporidia</taxon>
        <taxon>Mitosporidium</taxon>
    </lineage>
</organism>
<comment type="caution">
    <text evidence="1">The sequence shown here is derived from an EMBL/GenBank/DDBJ whole genome shotgun (WGS) entry which is preliminary data.</text>
</comment>
<dbReference type="InterPro" id="IPR022185">
    <property type="entry name" value="DUF3712"/>
</dbReference>
<dbReference type="Pfam" id="PF12505">
    <property type="entry name" value="DUF3712"/>
    <property type="match status" value="1"/>
</dbReference>
<dbReference type="PANTHER" id="PTHR35895">
    <property type="entry name" value="CHROMOSOME 16, WHOLE GENOME SHOTGUN SEQUENCE"/>
    <property type="match status" value="1"/>
</dbReference>
<keyword evidence="2" id="KW-1185">Reference proteome</keyword>
<reference evidence="1 2" key="1">
    <citation type="submission" date="2014-04" db="EMBL/GenBank/DDBJ databases">
        <title>A new species of microsporidia sheds light on the evolution of extreme parasitism.</title>
        <authorList>
            <person name="Haag K.L."/>
            <person name="James T.Y."/>
            <person name="Larsson R."/>
            <person name="Schaer T.M."/>
            <person name="Refardt D."/>
            <person name="Pombert J.-F."/>
            <person name="Ebert D."/>
        </authorList>
    </citation>
    <scope>NUCLEOTIDE SEQUENCE [LARGE SCALE GENOMIC DNA]</scope>
    <source>
        <strain evidence="1 2">UGP3</strain>
        <tissue evidence="1">Spores</tissue>
    </source>
</reference>
<dbReference type="GO" id="GO:0000329">
    <property type="term" value="C:fungal-type vacuole membrane"/>
    <property type="evidence" value="ECO:0007669"/>
    <property type="project" value="InterPro"/>
</dbReference>
<gene>
    <name evidence="1" type="ORF">DI09_226p10</name>
</gene>
<dbReference type="InterPro" id="IPR046368">
    <property type="entry name" value="Tag1"/>
</dbReference>
<feature type="non-terminal residue" evidence="1">
    <location>
        <position position="1"/>
    </location>
</feature>
<dbReference type="AlphaFoldDB" id="A0A098VT77"/>
<proteinExistence type="predicted"/>
<protein>
    <submittedName>
        <fullName evidence="1">Uncharacterized protein</fullName>
    </submittedName>
</protein>
<dbReference type="Proteomes" id="UP000029725">
    <property type="component" value="Unassembled WGS sequence"/>
</dbReference>
<dbReference type="RefSeq" id="XP_013238450.1">
    <property type="nucleotide sequence ID" value="XM_013382996.1"/>
</dbReference>